<protein>
    <submittedName>
        <fullName evidence="1">Uncharacterized protein</fullName>
    </submittedName>
</protein>
<sequence length="56" mass="6063">MPSLCSRASPSASLAHSPLVYPAAPVSINHFSPHAHVTTYITQQTKRFHILPEGPL</sequence>
<dbReference type="AlphaFoldDB" id="A0A9K3IJU1"/>
<keyword evidence="2" id="KW-1185">Reference proteome</keyword>
<name>A0A9K3IJU1_HELAN</name>
<dbReference type="Proteomes" id="UP000215914">
    <property type="component" value="Unassembled WGS sequence"/>
</dbReference>
<dbReference type="Gramene" id="mRNA:HanXRQr2_Chr07g0289261">
    <property type="protein sequence ID" value="CDS:HanXRQr2_Chr07g0289261.1"/>
    <property type="gene ID" value="HanXRQr2_Chr07g0289261"/>
</dbReference>
<gene>
    <name evidence="1" type="ORF">HanXRQr2_Chr07g0289261</name>
</gene>
<comment type="caution">
    <text evidence="1">The sequence shown here is derived from an EMBL/GenBank/DDBJ whole genome shotgun (WGS) entry which is preliminary data.</text>
</comment>
<proteinExistence type="predicted"/>
<reference evidence="1" key="2">
    <citation type="submission" date="2020-06" db="EMBL/GenBank/DDBJ databases">
        <title>Helianthus annuus Genome sequencing and assembly Release 2.</title>
        <authorList>
            <person name="Gouzy J."/>
            <person name="Langlade N."/>
            <person name="Munos S."/>
        </authorList>
    </citation>
    <scope>NUCLEOTIDE SEQUENCE</scope>
    <source>
        <tissue evidence="1">Leaves</tissue>
    </source>
</reference>
<organism evidence="1 2">
    <name type="scientific">Helianthus annuus</name>
    <name type="common">Common sunflower</name>
    <dbReference type="NCBI Taxonomy" id="4232"/>
    <lineage>
        <taxon>Eukaryota</taxon>
        <taxon>Viridiplantae</taxon>
        <taxon>Streptophyta</taxon>
        <taxon>Embryophyta</taxon>
        <taxon>Tracheophyta</taxon>
        <taxon>Spermatophyta</taxon>
        <taxon>Magnoliopsida</taxon>
        <taxon>eudicotyledons</taxon>
        <taxon>Gunneridae</taxon>
        <taxon>Pentapetalae</taxon>
        <taxon>asterids</taxon>
        <taxon>campanulids</taxon>
        <taxon>Asterales</taxon>
        <taxon>Asteraceae</taxon>
        <taxon>Asteroideae</taxon>
        <taxon>Heliantheae alliance</taxon>
        <taxon>Heliantheae</taxon>
        <taxon>Helianthus</taxon>
    </lineage>
</organism>
<accession>A0A9K3IJU1</accession>
<evidence type="ECO:0000313" key="1">
    <source>
        <dbReference type="EMBL" id="KAF5798137.1"/>
    </source>
</evidence>
<dbReference type="EMBL" id="MNCJ02000322">
    <property type="protein sequence ID" value="KAF5798137.1"/>
    <property type="molecule type" value="Genomic_DNA"/>
</dbReference>
<reference evidence="1" key="1">
    <citation type="journal article" date="2017" name="Nature">
        <title>The sunflower genome provides insights into oil metabolism, flowering and Asterid evolution.</title>
        <authorList>
            <person name="Badouin H."/>
            <person name="Gouzy J."/>
            <person name="Grassa C.J."/>
            <person name="Murat F."/>
            <person name="Staton S.E."/>
            <person name="Cottret L."/>
            <person name="Lelandais-Briere C."/>
            <person name="Owens G.L."/>
            <person name="Carrere S."/>
            <person name="Mayjonade B."/>
            <person name="Legrand L."/>
            <person name="Gill N."/>
            <person name="Kane N.C."/>
            <person name="Bowers J.E."/>
            <person name="Hubner S."/>
            <person name="Bellec A."/>
            <person name="Berard A."/>
            <person name="Berges H."/>
            <person name="Blanchet N."/>
            <person name="Boniface M.C."/>
            <person name="Brunel D."/>
            <person name="Catrice O."/>
            <person name="Chaidir N."/>
            <person name="Claudel C."/>
            <person name="Donnadieu C."/>
            <person name="Faraut T."/>
            <person name="Fievet G."/>
            <person name="Helmstetter N."/>
            <person name="King M."/>
            <person name="Knapp S.J."/>
            <person name="Lai Z."/>
            <person name="Le Paslier M.C."/>
            <person name="Lippi Y."/>
            <person name="Lorenzon L."/>
            <person name="Mandel J.R."/>
            <person name="Marage G."/>
            <person name="Marchand G."/>
            <person name="Marquand E."/>
            <person name="Bret-Mestries E."/>
            <person name="Morien E."/>
            <person name="Nambeesan S."/>
            <person name="Nguyen T."/>
            <person name="Pegot-Espagnet P."/>
            <person name="Pouilly N."/>
            <person name="Raftis F."/>
            <person name="Sallet E."/>
            <person name="Schiex T."/>
            <person name="Thomas J."/>
            <person name="Vandecasteele C."/>
            <person name="Vares D."/>
            <person name="Vear F."/>
            <person name="Vautrin S."/>
            <person name="Crespi M."/>
            <person name="Mangin B."/>
            <person name="Burke J.M."/>
            <person name="Salse J."/>
            <person name="Munos S."/>
            <person name="Vincourt P."/>
            <person name="Rieseberg L.H."/>
            <person name="Langlade N.B."/>
        </authorList>
    </citation>
    <scope>NUCLEOTIDE SEQUENCE</scope>
    <source>
        <tissue evidence="1">Leaves</tissue>
    </source>
</reference>
<evidence type="ECO:0000313" key="2">
    <source>
        <dbReference type="Proteomes" id="UP000215914"/>
    </source>
</evidence>